<dbReference type="RefSeq" id="XP_029970517.1">
    <property type="nucleotide sequence ID" value="XM_030114657.1"/>
</dbReference>
<dbReference type="SMART" id="SM00451">
    <property type="entry name" value="ZnF_U1"/>
    <property type="match status" value="2"/>
</dbReference>
<dbReference type="InterPro" id="IPR007071">
    <property type="entry name" value="AKAP95"/>
</dbReference>
<dbReference type="AlphaFoldDB" id="A0A672J5E8"/>
<dbReference type="GO" id="GO:0005634">
    <property type="term" value="C:nucleus"/>
    <property type="evidence" value="ECO:0007669"/>
    <property type="project" value="InterPro"/>
</dbReference>
<dbReference type="Ensembl" id="ENSSFAT00005051043.1">
    <property type="protein sequence ID" value="ENSSFAP00005049416.1"/>
    <property type="gene ID" value="ENSSFAG00005023905.1"/>
</dbReference>
<feature type="compositionally biased region" description="Basic and acidic residues" evidence="1">
    <location>
        <begin position="99"/>
        <end position="121"/>
    </location>
</feature>
<dbReference type="OMA" id="VEMLHCA"/>
<reference evidence="3" key="2">
    <citation type="submission" date="2025-08" db="UniProtKB">
        <authorList>
            <consortium name="Ensembl"/>
        </authorList>
    </citation>
    <scope>IDENTIFICATION</scope>
</reference>
<reference evidence="3" key="1">
    <citation type="submission" date="2019-06" db="EMBL/GenBank/DDBJ databases">
        <authorList>
            <consortium name="Wellcome Sanger Institute Data Sharing"/>
        </authorList>
    </citation>
    <scope>NUCLEOTIDE SEQUENCE [LARGE SCALE GENOMIC DNA]</scope>
</reference>
<dbReference type="Pfam" id="PF04988">
    <property type="entry name" value="AKAP95"/>
    <property type="match status" value="1"/>
</dbReference>
<feature type="compositionally biased region" description="Basic and acidic residues" evidence="1">
    <location>
        <begin position="137"/>
        <end position="147"/>
    </location>
</feature>
<keyword evidence="4" id="KW-1185">Reference proteome</keyword>
<dbReference type="OrthoDB" id="9904304at2759"/>
<accession>A0A672J5E8</accession>
<dbReference type="PANTHER" id="PTHR12190:SF1">
    <property type="entry name" value="DBIRD COMPLEX SUBUNIT ZNF326"/>
    <property type="match status" value="1"/>
</dbReference>
<sequence length="412" mass="46989">MRRWSHVPYNPSAVPPPGTKPQPPQRVPQAFIEAMKRLTSEKSATQQANQTEARPSDMKWKSSFKPVGDEEENSEDKGTSSSERLYDPYSPLSSDTEADPSKTVDRDRSPPRRGTSLERQRLSPSRGSRWDIPFTEPESRALDKRELSAGSRPAEGRGPEPDDEDLPGYGSMSRALDQRGCSPDRTSRSSSTHRMSPYSQQVIEEERMAPPEYRREISTTVRLSPPRLNWNYERQPFLHTGLNRDPVSPRVRKSWSKNVVMNKDFISCDLCDIVVASGQELDDHFDSKSHWDTLEHIQQNNNYDDVAIAFLQDVMLYKSRQCSRAMEDVALPALQENEYMTKVEMFHCAACKVFVYSSAAEVESHITSHEHLSNTKEFEAQQRRACLSKAKTMMQELQPQLELFLKGGSPFE</sequence>
<reference evidence="3" key="3">
    <citation type="submission" date="2025-09" db="UniProtKB">
        <authorList>
            <consortium name="Ensembl"/>
        </authorList>
    </citation>
    <scope>IDENTIFICATION</scope>
</reference>
<dbReference type="PANTHER" id="PTHR12190">
    <property type="entry name" value="A-KINASE ANCHOR PROTEIN AKAP 8"/>
    <property type="match status" value="1"/>
</dbReference>
<dbReference type="GO" id="GO:0032784">
    <property type="term" value="P:regulation of DNA-templated transcription elongation"/>
    <property type="evidence" value="ECO:0007669"/>
    <property type="project" value="TreeGrafter"/>
</dbReference>
<dbReference type="GO" id="GO:0003677">
    <property type="term" value="F:DNA binding"/>
    <property type="evidence" value="ECO:0007669"/>
    <property type="project" value="InterPro"/>
</dbReference>
<proteinExistence type="predicted"/>
<dbReference type="InterPro" id="IPR003604">
    <property type="entry name" value="Matrin/U1-like-C_Znf_C2H2"/>
</dbReference>
<organism evidence="3 4">
    <name type="scientific">Salarias fasciatus</name>
    <name type="common">Jewelled blenny</name>
    <name type="synonym">Blennius fasciatus</name>
    <dbReference type="NCBI Taxonomy" id="181472"/>
    <lineage>
        <taxon>Eukaryota</taxon>
        <taxon>Metazoa</taxon>
        <taxon>Chordata</taxon>
        <taxon>Craniata</taxon>
        <taxon>Vertebrata</taxon>
        <taxon>Euteleostomi</taxon>
        <taxon>Actinopterygii</taxon>
        <taxon>Neopterygii</taxon>
        <taxon>Teleostei</taxon>
        <taxon>Neoteleostei</taxon>
        <taxon>Acanthomorphata</taxon>
        <taxon>Ovalentaria</taxon>
        <taxon>Blenniimorphae</taxon>
        <taxon>Blenniiformes</taxon>
        <taxon>Blennioidei</taxon>
        <taxon>Blenniidae</taxon>
        <taxon>Salariinae</taxon>
        <taxon>Salarias</taxon>
    </lineage>
</organism>
<name>A0A672J5E8_SALFA</name>
<dbReference type="InParanoid" id="A0A672J5E8"/>
<feature type="domain" description="U1-type" evidence="2">
    <location>
        <begin position="263"/>
        <end position="297"/>
    </location>
</feature>
<dbReference type="Proteomes" id="UP000472267">
    <property type="component" value="Chromosome 18"/>
</dbReference>
<feature type="compositionally biased region" description="Polar residues" evidence="1">
    <location>
        <begin position="41"/>
        <end position="53"/>
    </location>
</feature>
<dbReference type="GO" id="GO:0008270">
    <property type="term" value="F:zinc ion binding"/>
    <property type="evidence" value="ECO:0007669"/>
    <property type="project" value="InterPro"/>
</dbReference>
<dbReference type="GO" id="GO:0044609">
    <property type="term" value="C:DBIRD complex"/>
    <property type="evidence" value="ECO:0007669"/>
    <property type="project" value="TreeGrafter"/>
</dbReference>
<dbReference type="InterPro" id="IPR013087">
    <property type="entry name" value="Znf_C2H2_type"/>
</dbReference>
<gene>
    <name evidence="3" type="primary">znf326</name>
</gene>
<evidence type="ECO:0000313" key="3">
    <source>
        <dbReference type="Ensembl" id="ENSSFAP00005049416.1"/>
    </source>
</evidence>
<feature type="compositionally biased region" description="Low complexity" evidence="1">
    <location>
        <begin position="188"/>
        <end position="199"/>
    </location>
</feature>
<evidence type="ECO:0000259" key="2">
    <source>
        <dbReference type="SMART" id="SM00451"/>
    </source>
</evidence>
<dbReference type="Pfam" id="PF12874">
    <property type="entry name" value="zf-met"/>
    <property type="match status" value="1"/>
</dbReference>
<protein>
    <recommendedName>
        <fullName evidence="2">U1-type domain-containing protein</fullName>
    </recommendedName>
</protein>
<feature type="region of interest" description="Disordered" evidence="1">
    <location>
        <begin position="1"/>
        <end position="209"/>
    </location>
</feature>
<feature type="compositionally biased region" description="Pro residues" evidence="1">
    <location>
        <begin position="13"/>
        <end position="26"/>
    </location>
</feature>
<feature type="domain" description="U1-type" evidence="2">
    <location>
        <begin position="343"/>
        <end position="378"/>
    </location>
</feature>
<dbReference type="GeneID" id="115405168"/>
<evidence type="ECO:0000256" key="1">
    <source>
        <dbReference type="SAM" id="MobiDB-lite"/>
    </source>
</evidence>
<evidence type="ECO:0000313" key="4">
    <source>
        <dbReference type="Proteomes" id="UP000472267"/>
    </source>
</evidence>